<dbReference type="InterPro" id="IPR033399">
    <property type="entry name" value="TP_0789-like"/>
</dbReference>
<dbReference type="Pfam" id="PF17131">
    <property type="entry name" value="LolA_like"/>
    <property type="match status" value="1"/>
</dbReference>
<comment type="caution">
    <text evidence="3">The sequence shown here is derived from an EMBL/GenBank/DDBJ whole genome shotgun (WGS) entry which is preliminary data.</text>
</comment>
<evidence type="ECO:0000256" key="1">
    <source>
        <dbReference type="SAM" id="SignalP"/>
    </source>
</evidence>
<dbReference type="STRING" id="247633.GP2143_17181"/>
<dbReference type="Gene3D" id="2.50.20.10">
    <property type="entry name" value="Lipoprotein localisation LolA/LolB/LppX"/>
    <property type="match status" value="1"/>
</dbReference>
<feature type="domain" description="Uncharacterized protein TP-0789" evidence="2">
    <location>
        <begin position="77"/>
        <end position="255"/>
    </location>
</feature>
<organism evidence="3 4">
    <name type="scientific">marine gamma proteobacterium HTCC2143</name>
    <dbReference type="NCBI Taxonomy" id="247633"/>
    <lineage>
        <taxon>Bacteria</taxon>
        <taxon>Pseudomonadati</taxon>
        <taxon>Pseudomonadota</taxon>
        <taxon>Gammaproteobacteria</taxon>
        <taxon>Cellvibrionales</taxon>
        <taxon>Spongiibacteraceae</taxon>
        <taxon>BD1-7 clade</taxon>
    </lineage>
</organism>
<gene>
    <name evidence="3" type="ORF">GP2143_17181</name>
</gene>
<sequence>MTKYITLGLLLFSLPMSWFLTAENLVTDTSANEEKAKKLIQQVDDMYRSTASRATMTMRVQTPNYERSMTMESYTIGEEKMLIRILAPKKERGISTLKLDEEMWNFFPKINKTIKVPPSMMMGSWMGSDFTNDDLVKETSLTDDYALSLDESGEIYVITLIPRAQTVTVWDKIIIKMNKENYTPIEQAFYDEKNRKVRVMSYREPKQFGGVILPSVLEMVPLNKKGHKTLVLYDKLELNAEGVEEDLFTLRSLKRRLR</sequence>
<dbReference type="EMBL" id="AAVT01000001">
    <property type="protein sequence ID" value="EAW33010.1"/>
    <property type="molecule type" value="Genomic_DNA"/>
</dbReference>
<proteinExistence type="predicted"/>
<reference evidence="3 4" key="1">
    <citation type="journal article" date="2010" name="J. Bacteriol.">
        <title>Genome sequence of the oligotrophic marine Gammaproteobacterium HTCC2143, isolated from the Oregon Coast.</title>
        <authorList>
            <person name="Oh H.M."/>
            <person name="Kang I."/>
            <person name="Ferriera S."/>
            <person name="Giovannoni S.J."/>
            <person name="Cho J.C."/>
        </authorList>
    </citation>
    <scope>NUCLEOTIDE SEQUENCE [LARGE SCALE GENOMIC DNA]</scope>
    <source>
        <strain evidence="3 4">HTCC2143</strain>
    </source>
</reference>
<dbReference type="AlphaFoldDB" id="A0YA56"/>
<evidence type="ECO:0000313" key="4">
    <source>
        <dbReference type="Proteomes" id="UP000004931"/>
    </source>
</evidence>
<evidence type="ECO:0000259" key="2">
    <source>
        <dbReference type="Pfam" id="PF17131"/>
    </source>
</evidence>
<protein>
    <recommendedName>
        <fullName evidence="2">Uncharacterized protein TP-0789 domain-containing protein</fullName>
    </recommendedName>
</protein>
<name>A0YA56_9GAMM</name>
<keyword evidence="4" id="KW-1185">Reference proteome</keyword>
<keyword evidence="1" id="KW-0732">Signal</keyword>
<dbReference type="OrthoDB" id="9803781at2"/>
<feature type="chain" id="PRO_5002630627" description="Uncharacterized protein TP-0789 domain-containing protein" evidence="1">
    <location>
        <begin position="23"/>
        <end position="258"/>
    </location>
</feature>
<dbReference type="CDD" id="cd16329">
    <property type="entry name" value="LolA_like"/>
    <property type="match status" value="1"/>
</dbReference>
<evidence type="ECO:0000313" key="3">
    <source>
        <dbReference type="EMBL" id="EAW33010.1"/>
    </source>
</evidence>
<accession>A0YA56</accession>
<dbReference type="eggNOG" id="COG2834">
    <property type="taxonomic scope" value="Bacteria"/>
</dbReference>
<dbReference type="Proteomes" id="UP000004931">
    <property type="component" value="Unassembled WGS sequence"/>
</dbReference>
<feature type="signal peptide" evidence="1">
    <location>
        <begin position="1"/>
        <end position="22"/>
    </location>
</feature>